<evidence type="ECO:0000313" key="3">
    <source>
        <dbReference type="Proteomes" id="UP000281343"/>
    </source>
</evidence>
<name>A0A3L9Y5F9_9RHOB</name>
<organism evidence="2 3">
    <name type="scientific">Rhodophyticola porphyridii</name>
    <dbReference type="NCBI Taxonomy" id="1852017"/>
    <lineage>
        <taxon>Bacteria</taxon>
        <taxon>Pseudomonadati</taxon>
        <taxon>Pseudomonadota</taxon>
        <taxon>Alphaproteobacteria</taxon>
        <taxon>Rhodobacterales</taxon>
        <taxon>Roseobacteraceae</taxon>
        <taxon>Rhodophyticola</taxon>
    </lineage>
</organism>
<feature type="compositionally biased region" description="Low complexity" evidence="1">
    <location>
        <begin position="8"/>
        <end position="17"/>
    </location>
</feature>
<protein>
    <submittedName>
        <fullName evidence="2">Uncharacterized protein</fullName>
    </submittedName>
</protein>
<evidence type="ECO:0000313" key="2">
    <source>
        <dbReference type="EMBL" id="RMA42287.1"/>
    </source>
</evidence>
<feature type="region of interest" description="Disordered" evidence="1">
    <location>
        <begin position="1"/>
        <end position="65"/>
    </location>
</feature>
<gene>
    <name evidence="2" type="ORF">D9R08_09235</name>
</gene>
<dbReference type="Proteomes" id="UP000281343">
    <property type="component" value="Unassembled WGS sequence"/>
</dbReference>
<evidence type="ECO:0000256" key="1">
    <source>
        <dbReference type="SAM" id="MobiDB-lite"/>
    </source>
</evidence>
<accession>A0A3L9Y5F9</accession>
<proteinExistence type="predicted"/>
<sequence>MPRPPCRRWPGCRGSARPYRRYRQARPAPPRTAHLPCRPRPHLRTAQAAAAPRRDRWDPGGSRSS</sequence>
<dbReference type="AlphaFoldDB" id="A0A3L9Y5F9"/>
<comment type="caution">
    <text evidence="2">The sequence shown here is derived from an EMBL/GenBank/DDBJ whole genome shotgun (WGS) entry which is preliminary data.</text>
</comment>
<dbReference type="EMBL" id="RCNT01000004">
    <property type="protein sequence ID" value="RMA42287.1"/>
    <property type="molecule type" value="Genomic_DNA"/>
</dbReference>
<reference evidence="2 3" key="1">
    <citation type="submission" date="2018-10" db="EMBL/GenBank/DDBJ databases">
        <authorList>
            <person name="Jung H.S."/>
            <person name="Jeon C.O."/>
        </authorList>
    </citation>
    <scope>NUCLEOTIDE SEQUENCE [LARGE SCALE GENOMIC DNA]</scope>
    <source>
        <strain evidence="2 3">MA-7-27</strain>
    </source>
</reference>
<keyword evidence="3" id="KW-1185">Reference proteome</keyword>